<dbReference type="Proteomes" id="UP000250235">
    <property type="component" value="Unassembled WGS sequence"/>
</dbReference>
<organism evidence="3 4">
    <name type="scientific">Dorcoceras hygrometricum</name>
    <dbReference type="NCBI Taxonomy" id="472368"/>
    <lineage>
        <taxon>Eukaryota</taxon>
        <taxon>Viridiplantae</taxon>
        <taxon>Streptophyta</taxon>
        <taxon>Embryophyta</taxon>
        <taxon>Tracheophyta</taxon>
        <taxon>Spermatophyta</taxon>
        <taxon>Magnoliopsida</taxon>
        <taxon>eudicotyledons</taxon>
        <taxon>Gunneridae</taxon>
        <taxon>Pentapetalae</taxon>
        <taxon>asterids</taxon>
        <taxon>lamiids</taxon>
        <taxon>Lamiales</taxon>
        <taxon>Gesneriaceae</taxon>
        <taxon>Didymocarpoideae</taxon>
        <taxon>Trichosporeae</taxon>
        <taxon>Loxocarpinae</taxon>
        <taxon>Dorcoceras</taxon>
    </lineage>
</organism>
<dbReference type="EMBL" id="KV003883">
    <property type="protein sequence ID" value="KZV36447.1"/>
    <property type="molecule type" value="Genomic_DNA"/>
</dbReference>
<feature type="region of interest" description="Disordered" evidence="2">
    <location>
        <begin position="153"/>
        <end position="201"/>
    </location>
</feature>
<protein>
    <submittedName>
        <fullName evidence="3">Uncharacterized protein</fullName>
    </submittedName>
</protein>
<accession>A0A2Z7BW22</accession>
<keyword evidence="1" id="KW-0175">Coiled coil</keyword>
<feature type="region of interest" description="Disordered" evidence="2">
    <location>
        <begin position="357"/>
        <end position="456"/>
    </location>
</feature>
<feature type="compositionally biased region" description="Acidic residues" evidence="2">
    <location>
        <begin position="170"/>
        <end position="181"/>
    </location>
</feature>
<proteinExistence type="predicted"/>
<feature type="compositionally biased region" description="Acidic residues" evidence="2">
    <location>
        <begin position="410"/>
        <end position="422"/>
    </location>
</feature>
<evidence type="ECO:0000256" key="2">
    <source>
        <dbReference type="SAM" id="MobiDB-lite"/>
    </source>
</evidence>
<dbReference type="AlphaFoldDB" id="A0A2Z7BW22"/>
<evidence type="ECO:0000313" key="4">
    <source>
        <dbReference type="Proteomes" id="UP000250235"/>
    </source>
</evidence>
<evidence type="ECO:0000256" key="1">
    <source>
        <dbReference type="SAM" id="Coils"/>
    </source>
</evidence>
<dbReference type="OrthoDB" id="1899721at2759"/>
<dbReference type="PANTHER" id="PTHR34380">
    <property type="entry name" value="BNAA03G12380D PROTEIN"/>
    <property type="match status" value="1"/>
</dbReference>
<dbReference type="PANTHER" id="PTHR34380:SF1">
    <property type="entry name" value="OS01G0221300 PROTEIN"/>
    <property type="match status" value="1"/>
</dbReference>
<gene>
    <name evidence="3" type="ORF">F511_15952</name>
</gene>
<keyword evidence="4" id="KW-1185">Reference proteome</keyword>
<name>A0A2Z7BW22_9LAMI</name>
<feature type="coiled-coil region" evidence="1">
    <location>
        <begin position="52"/>
        <end position="139"/>
    </location>
</feature>
<feature type="compositionally biased region" description="Polar residues" evidence="2">
    <location>
        <begin position="357"/>
        <end position="371"/>
    </location>
</feature>
<sequence>MESEDLVNDEVRVKWDCGECRRCLEKENEITRKYLLLELEIEEKKNVIVRLVGKLENEVNVLRQKNKELQRVTGKENGVVDLTMDDGEDKITKLVIENSVLECEKKKAECEIAGWKVKCKELEIQVMELRKLLQAEMSRKGLDFTDMDLAHLNGKSGPNPVPVAASPVENYDENESNEDNDVTAVTPPGDTSSKTHSSADEMKGSCQSEFNVKCGRRVIKCLSFTEDKSPLNSFSPSTPGGRPPVDVIYIDDSDGNLDAPNIDLQDLELTGRKVSFNSTHDGLGNAMYEKKLISKVRRSSVLEHQGEEEEDFACYNGSKPYLLTPKRRRVSKIVTSDSESDDNIPIGKLMCKNQLSHGLNSNMNSNSAYDTESQDSIDEPKPRRRLMKQQNFAEMGKERQKNVGTPKQESDEEENQLDDSVSEGENLGGFIVNSSDDCSDVSAKDTFTESEDSDSGMDYKEIMSGLRRDGKHKMMWDFEAEMLADFGKSPEICMKAVCALYRQQTSEEKSCKATINLNGRGFSQCDAYRGSALAEFLTNGEPQSDMEKSVEELLVFNPNGDELCRELAERYSKQLFAIYQSGEDPFFKPPEPVRRC</sequence>
<evidence type="ECO:0000313" key="3">
    <source>
        <dbReference type="EMBL" id="KZV36447.1"/>
    </source>
</evidence>
<reference evidence="3 4" key="1">
    <citation type="journal article" date="2015" name="Proc. Natl. Acad. Sci. U.S.A.">
        <title>The resurrection genome of Boea hygrometrica: A blueprint for survival of dehydration.</title>
        <authorList>
            <person name="Xiao L."/>
            <person name="Yang G."/>
            <person name="Zhang L."/>
            <person name="Yang X."/>
            <person name="Zhao S."/>
            <person name="Ji Z."/>
            <person name="Zhou Q."/>
            <person name="Hu M."/>
            <person name="Wang Y."/>
            <person name="Chen M."/>
            <person name="Xu Y."/>
            <person name="Jin H."/>
            <person name="Xiao X."/>
            <person name="Hu G."/>
            <person name="Bao F."/>
            <person name="Hu Y."/>
            <person name="Wan P."/>
            <person name="Li L."/>
            <person name="Deng X."/>
            <person name="Kuang T."/>
            <person name="Xiang C."/>
            <person name="Zhu J.K."/>
            <person name="Oliver M.J."/>
            <person name="He Y."/>
        </authorList>
    </citation>
    <scope>NUCLEOTIDE SEQUENCE [LARGE SCALE GENOMIC DNA]</scope>
    <source>
        <strain evidence="4">cv. XS01</strain>
    </source>
</reference>